<protein>
    <submittedName>
        <fullName evidence="2">SMI1/KNR4 family protein</fullName>
    </submittedName>
</protein>
<dbReference type="SUPFAM" id="SSF160631">
    <property type="entry name" value="SMI1/KNR4-like"/>
    <property type="match status" value="1"/>
</dbReference>
<organism evidence="2 3">
    <name type="scientific">Okeanomitos corallinicola TIOX110</name>
    <dbReference type="NCBI Taxonomy" id="3133117"/>
    <lineage>
        <taxon>Bacteria</taxon>
        <taxon>Bacillati</taxon>
        <taxon>Cyanobacteriota</taxon>
        <taxon>Cyanophyceae</taxon>
        <taxon>Nostocales</taxon>
        <taxon>Aphanizomenonaceae</taxon>
        <taxon>Okeanomitos</taxon>
    </lineage>
</organism>
<keyword evidence="3" id="KW-1185">Reference proteome</keyword>
<dbReference type="EMBL" id="CP150886">
    <property type="protein sequence ID" value="WZB88920.1"/>
    <property type="molecule type" value="Genomic_DNA"/>
</dbReference>
<accession>A0ABZ2UX63</accession>
<proteinExistence type="predicted"/>
<sequence length="67" mass="7414">MWIPLTYDGGGNHCCLDLDPAEGGNLGQIITMWHDDGVRAIIAPIFRAWLQQYADNLGSGDYGFEED</sequence>
<evidence type="ECO:0000259" key="1">
    <source>
        <dbReference type="Pfam" id="PF09346"/>
    </source>
</evidence>
<dbReference type="Proteomes" id="UP001483337">
    <property type="component" value="Chromosome"/>
</dbReference>
<dbReference type="Gene3D" id="3.40.1580.10">
    <property type="entry name" value="SMI1/KNR4-like"/>
    <property type="match status" value="1"/>
</dbReference>
<dbReference type="PANTHER" id="PTHR47432:SF1">
    <property type="entry name" value="CELL WALL ASSEMBLY REGULATOR SMI1"/>
    <property type="match status" value="1"/>
</dbReference>
<reference evidence="2 3" key="1">
    <citation type="submission" date="2024-04" db="EMBL/GenBank/DDBJ databases">
        <title>Okeanomitos corallinicola gen. &amp; sp. nov. (Nostocales, Cyanobacteria), a new toxic marine heterocyst-forming cyanobacterium from a coral reef.</title>
        <authorList>
            <person name="Li H."/>
            <person name="Li R."/>
            <person name="Kang J."/>
            <person name="Hii K.S."/>
            <person name="Mohamed H.F."/>
            <person name="Xu X."/>
            <person name="Luo Z."/>
        </authorList>
    </citation>
    <scope>NUCLEOTIDE SEQUENCE [LARGE SCALE GENOMIC DNA]</scope>
    <source>
        <strain evidence="2 3">TIOX110</strain>
    </source>
</reference>
<name>A0ABZ2UX63_9CYAN</name>
<dbReference type="PANTHER" id="PTHR47432">
    <property type="entry name" value="CELL WALL ASSEMBLY REGULATOR SMI1"/>
    <property type="match status" value="1"/>
</dbReference>
<dbReference type="Pfam" id="PF09346">
    <property type="entry name" value="SMI1_KNR4"/>
    <property type="match status" value="1"/>
</dbReference>
<dbReference type="InterPro" id="IPR037883">
    <property type="entry name" value="Knr4/Smi1-like_sf"/>
</dbReference>
<dbReference type="InterPro" id="IPR018958">
    <property type="entry name" value="Knr4/Smi1-like_dom"/>
</dbReference>
<gene>
    <name evidence="2" type="ORF">WJM97_04355</name>
</gene>
<feature type="domain" description="Knr4/Smi1-like" evidence="1">
    <location>
        <begin position="2"/>
        <end position="52"/>
    </location>
</feature>
<dbReference type="RefSeq" id="WP_353931825.1">
    <property type="nucleotide sequence ID" value="NZ_CP150886.1"/>
</dbReference>
<evidence type="ECO:0000313" key="2">
    <source>
        <dbReference type="EMBL" id="WZB88920.1"/>
    </source>
</evidence>
<evidence type="ECO:0000313" key="3">
    <source>
        <dbReference type="Proteomes" id="UP001483337"/>
    </source>
</evidence>
<dbReference type="InterPro" id="IPR051873">
    <property type="entry name" value="KNR4/SMI1_regulator"/>
</dbReference>